<evidence type="ECO:0000313" key="1">
    <source>
        <dbReference type="EMBL" id="EFE06535.1"/>
    </source>
</evidence>
<comment type="caution">
    <text evidence="1">The sequence shown here is derived from an EMBL/GenBank/DDBJ whole genome shotgun (WGS) entry which is preliminary data.</text>
</comment>
<protein>
    <submittedName>
        <fullName evidence="1">Uncharacterized protein</fullName>
    </submittedName>
</protein>
<sequence length="45" mass="4672">MQTTILSVLHPQVVTATAHGDSAVIPLPSSLFRTLRPAGGLHGHS</sequence>
<dbReference type="RefSeq" id="WP_006686823.1">
    <property type="nucleotide sequence ID" value="NZ_GG730301.1"/>
</dbReference>
<evidence type="ECO:0000313" key="2">
    <source>
        <dbReference type="Proteomes" id="UP000003880"/>
    </source>
</evidence>
<dbReference type="Proteomes" id="UP000003880">
    <property type="component" value="Unassembled WGS sequence"/>
</dbReference>
<organism evidence="1 2">
    <name type="scientific">Citrobacter youngae ATCC 29220</name>
    <dbReference type="NCBI Taxonomy" id="500640"/>
    <lineage>
        <taxon>Bacteria</taxon>
        <taxon>Pseudomonadati</taxon>
        <taxon>Pseudomonadota</taxon>
        <taxon>Gammaproteobacteria</taxon>
        <taxon>Enterobacterales</taxon>
        <taxon>Enterobacteriaceae</taxon>
        <taxon>Citrobacter</taxon>
        <taxon>Citrobacter freundii complex</taxon>
    </lineage>
</organism>
<accession>D4BGD5</accession>
<dbReference type="HOGENOM" id="CLU_3197855_0_0_6"/>
<dbReference type="EMBL" id="ABWL02000021">
    <property type="protein sequence ID" value="EFE06535.1"/>
    <property type="molecule type" value="Genomic_DNA"/>
</dbReference>
<dbReference type="AlphaFoldDB" id="D4BGD5"/>
<gene>
    <name evidence="1" type="ORF">CIT292_09582</name>
</gene>
<proteinExistence type="predicted"/>
<reference evidence="1 2" key="1">
    <citation type="submission" date="2010-02" db="EMBL/GenBank/DDBJ databases">
        <authorList>
            <person name="Weinstock G."/>
            <person name="Sodergren E."/>
            <person name="Clifton S."/>
            <person name="Fulton L."/>
            <person name="Fulton B."/>
            <person name="Courtney L."/>
            <person name="Fronick C."/>
            <person name="Harrison M."/>
            <person name="Strong C."/>
            <person name="Farmer C."/>
            <person name="Delahaunty K."/>
            <person name="Markovic C."/>
            <person name="Hall O."/>
            <person name="Minx P."/>
            <person name="Tomlinson C."/>
            <person name="Mitreva M."/>
            <person name="Nelson J."/>
            <person name="Hou S."/>
            <person name="Wollam A."/>
            <person name="Pepin K.H."/>
            <person name="Johnson M."/>
            <person name="Bhonagiri V."/>
            <person name="Zhang X."/>
            <person name="Suruliraj S."/>
            <person name="Warren W."/>
            <person name="Chinwalla A."/>
            <person name="Mardis E.R."/>
            <person name="Wilson R.K."/>
        </authorList>
    </citation>
    <scope>NUCLEOTIDE SEQUENCE [LARGE SCALE GENOMIC DNA]</scope>
    <source>
        <strain evidence="1 2">ATCC 29220</strain>
    </source>
</reference>
<name>D4BGD5_9ENTR</name>